<dbReference type="Pfam" id="PF04542">
    <property type="entry name" value="Sigma70_r2"/>
    <property type="match status" value="1"/>
</dbReference>
<dbReference type="InterPro" id="IPR039425">
    <property type="entry name" value="RNA_pol_sigma-70-like"/>
</dbReference>
<evidence type="ECO:0000256" key="5">
    <source>
        <dbReference type="ARBA" id="ARBA00023163"/>
    </source>
</evidence>
<evidence type="ECO:0000259" key="6">
    <source>
        <dbReference type="Pfam" id="PF04542"/>
    </source>
</evidence>
<organism evidence="8 9">
    <name type="scientific">Candidatus Magnetominusculus xianensis</name>
    <dbReference type="NCBI Taxonomy" id="1748249"/>
    <lineage>
        <taxon>Bacteria</taxon>
        <taxon>Pseudomonadati</taxon>
        <taxon>Nitrospirota</taxon>
        <taxon>Nitrospiria</taxon>
        <taxon>Nitrospirales</taxon>
        <taxon>Nitrospiraceae</taxon>
        <taxon>Candidatus Magnetominusculus</taxon>
    </lineage>
</organism>
<sequence length="186" mass="20937">MDEDSRSEDYRLIDSYLDTGDEAALEALVVKYRKEVYLIAYRVAGDVEEAKDITQKAFISAVSELRNFKKNSAFKTWLYRITVNTALNHTRGSAYTVELCETIKSDAKDADTWLIEKQQERHLKTMLASLPPRQRISVILRVYKGLSIAETADVMGCSEGAVKSHYHSAINKLKAAMAALLQGKDL</sequence>
<dbReference type="Gene3D" id="1.10.1740.10">
    <property type="match status" value="1"/>
</dbReference>
<dbReference type="SUPFAM" id="SSF88946">
    <property type="entry name" value="Sigma2 domain of RNA polymerase sigma factors"/>
    <property type="match status" value="1"/>
</dbReference>
<dbReference type="EMBL" id="LNQR01000151">
    <property type="protein sequence ID" value="KWT73746.1"/>
    <property type="molecule type" value="Genomic_DNA"/>
</dbReference>
<gene>
    <name evidence="8" type="ORF">ASN18_3368</name>
</gene>
<feature type="domain" description="RNA polymerase sigma factor 70 region 4 type 2" evidence="7">
    <location>
        <begin position="123"/>
        <end position="173"/>
    </location>
</feature>
<dbReference type="SUPFAM" id="SSF88659">
    <property type="entry name" value="Sigma3 and sigma4 domains of RNA polymerase sigma factors"/>
    <property type="match status" value="1"/>
</dbReference>
<dbReference type="Proteomes" id="UP000060487">
    <property type="component" value="Unassembled WGS sequence"/>
</dbReference>
<evidence type="ECO:0000256" key="2">
    <source>
        <dbReference type="ARBA" id="ARBA00023015"/>
    </source>
</evidence>
<keyword evidence="2" id="KW-0805">Transcription regulation</keyword>
<dbReference type="Gene3D" id="1.10.10.10">
    <property type="entry name" value="Winged helix-like DNA-binding domain superfamily/Winged helix DNA-binding domain"/>
    <property type="match status" value="1"/>
</dbReference>
<dbReference type="InterPro" id="IPR013325">
    <property type="entry name" value="RNA_pol_sigma_r2"/>
</dbReference>
<comment type="similarity">
    <text evidence="1">Belongs to the sigma-70 factor family. ECF subfamily.</text>
</comment>
<evidence type="ECO:0000313" key="9">
    <source>
        <dbReference type="Proteomes" id="UP000060487"/>
    </source>
</evidence>
<reference evidence="8 9" key="1">
    <citation type="submission" date="2015-11" db="EMBL/GenBank/DDBJ databases">
        <authorList>
            <person name="Lin W."/>
        </authorList>
    </citation>
    <scope>NUCLEOTIDE SEQUENCE [LARGE SCALE GENOMIC DNA]</scope>
    <source>
        <strain evidence="8 9">HCH-1</strain>
    </source>
</reference>
<dbReference type="NCBIfam" id="TIGR02937">
    <property type="entry name" value="sigma70-ECF"/>
    <property type="match status" value="1"/>
</dbReference>
<dbReference type="RefSeq" id="WP_085053950.1">
    <property type="nucleotide sequence ID" value="NZ_LNQR01000151.1"/>
</dbReference>
<keyword evidence="3" id="KW-0731">Sigma factor</keyword>
<keyword evidence="9" id="KW-1185">Reference proteome</keyword>
<evidence type="ECO:0000256" key="3">
    <source>
        <dbReference type="ARBA" id="ARBA00023082"/>
    </source>
</evidence>
<dbReference type="InterPro" id="IPR007627">
    <property type="entry name" value="RNA_pol_sigma70_r2"/>
</dbReference>
<dbReference type="Pfam" id="PF08281">
    <property type="entry name" value="Sigma70_r4_2"/>
    <property type="match status" value="1"/>
</dbReference>
<dbReference type="CDD" id="cd06171">
    <property type="entry name" value="Sigma70_r4"/>
    <property type="match status" value="1"/>
</dbReference>
<dbReference type="PANTHER" id="PTHR43133">
    <property type="entry name" value="RNA POLYMERASE ECF-TYPE SIGMA FACTO"/>
    <property type="match status" value="1"/>
</dbReference>
<accession>A0ABR5SAK9</accession>
<keyword evidence="5" id="KW-0804">Transcription</keyword>
<protein>
    <submittedName>
        <fullName evidence="8">RNA polymerase, sigma-24 subunit, ECF subfamily</fullName>
    </submittedName>
</protein>
<evidence type="ECO:0000256" key="4">
    <source>
        <dbReference type="ARBA" id="ARBA00023125"/>
    </source>
</evidence>
<keyword evidence="4" id="KW-0238">DNA-binding</keyword>
<dbReference type="PANTHER" id="PTHR43133:SF8">
    <property type="entry name" value="RNA POLYMERASE SIGMA FACTOR HI_1459-RELATED"/>
    <property type="match status" value="1"/>
</dbReference>
<evidence type="ECO:0000259" key="7">
    <source>
        <dbReference type="Pfam" id="PF08281"/>
    </source>
</evidence>
<dbReference type="InterPro" id="IPR013324">
    <property type="entry name" value="RNA_pol_sigma_r3/r4-like"/>
</dbReference>
<evidence type="ECO:0000313" key="8">
    <source>
        <dbReference type="EMBL" id="KWT73746.1"/>
    </source>
</evidence>
<dbReference type="InterPro" id="IPR036388">
    <property type="entry name" value="WH-like_DNA-bd_sf"/>
</dbReference>
<comment type="caution">
    <text evidence="8">The sequence shown here is derived from an EMBL/GenBank/DDBJ whole genome shotgun (WGS) entry which is preliminary data.</text>
</comment>
<dbReference type="InterPro" id="IPR014284">
    <property type="entry name" value="RNA_pol_sigma-70_dom"/>
</dbReference>
<feature type="domain" description="RNA polymerase sigma-70 region 2" evidence="6">
    <location>
        <begin position="28"/>
        <end position="92"/>
    </location>
</feature>
<dbReference type="InterPro" id="IPR013249">
    <property type="entry name" value="RNA_pol_sigma70_r4_t2"/>
</dbReference>
<name>A0ABR5SAK9_9BACT</name>
<proteinExistence type="inferred from homology"/>
<evidence type="ECO:0000256" key="1">
    <source>
        <dbReference type="ARBA" id="ARBA00010641"/>
    </source>
</evidence>